<dbReference type="SUPFAM" id="SSF55729">
    <property type="entry name" value="Acyl-CoA N-acyltransferases (Nat)"/>
    <property type="match status" value="1"/>
</dbReference>
<keyword evidence="1" id="KW-0808">Transferase</keyword>
<name>A0AAW9DKE3_ACIAO</name>
<organism evidence="4 5">
    <name type="scientific">Acidiphilium acidophilum</name>
    <name type="common">Thiobacillus acidophilus</name>
    <dbReference type="NCBI Taxonomy" id="76588"/>
    <lineage>
        <taxon>Bacteria</taxon>
        <taxon>Pseudomonadati</taxon>
        <taxon>Pseudomonadota</taxon>
        <taxon>Alphaproteobacteria</taxon>
        <taxon>Acetobacterales</taxon>
        <taxon>Acidocellaceae</taxon>
        <taxon>Acidiphilium</taxon>
    </lineage>
</organism>
<dbReference type="AlphaFoldDB" id="A0AAW9DKE3"/>
<dbReference type="Proteomes" id="UP001279553">
    <property type="component" value="Unassembled WGS sequence"/>
</dbReference>
<protein>
    <submittedName>
        <fullName evidence="4">GNAT family N-acetyltransferase</fullName>
    </submittedName>
</protein>
<evidence type="ECO:0000313" key="4">
    <source>
        <dbReference type="EMBL" id="MDX5929316.1"/>
    </source>
</evidence>
<proteinExistence type="predicted"/>
<comment type="caution">
    <text evidence="4">The sequence shown here is derived from an EMBL/GenBank/DDBJ whole genome shotgun (WGS) entry which is preliminary data.</text>
</comment>
<dbReference type="Pfam" id="PF00583">
    <property type="entry name" value="Acetyltransf_1"/>
    <property type="match status" value="1"/>
</dbReference>
<evidence type="ECO:0000256" key="1">
    <source>
        <dbReference type="ARBA" id="ARBA00022679"/>
    </source>
</evidence>
<dbReference type="Gene3D" id="3.40.630.30">
    <property type="match status" value="1"/>
</dbReference>
<evidence type="ECO:0000259" key="3">
    <source>
        <dbReference type="PROSITE" id="PS51186"/>
    </source>
</evidence>
<gene>
    <name evidence="4" type="ORF">SIL87_00860</name>
</gene>
<dbReference type="InterPro" id="IPR050832">
    <property type="entry name" value="Bact_Acetyltransf"/>
</dbReference>
<reference evidence="4 5" key="1">
    <citation type="submission" date="2023-11" db="EMBL/GenBank/DDBJ databases">
        <title>MicrobeMod: A computational toolkit for identifying prokaryotic methylation and restriction-modification with nanopore sequencing.</title>
        <authorList>
            <person name="Crits-Christoph A."/>
            <person name="Kang S.C."/>
            <person name="Lee H."/>
            <person name="Ostrov N."/>
        </authorList>
    </citation>
    <scope>NUCLEOTIDE SEQUENCE [LARGE SCALE GENOMIC DNA]</scope>
    <source>
        <strain evidence="4 5">DSMZ 700</strain>
    </source>
</reference>
<dbReference type="GO" id="GO:0016747">
    <property type="term" value="F:acyltransferase activity, transferring groups other than amino-acyl groups"/>
    <property type="evidence" value="ECO:0007669"/>
    <property type="project" value="InterPro"/>
</dbReference>
<evidence type="ECO:0000313" key="5">
    <source>
        <dbReference type="Proteomes" id="UP001279553"/>
    </source>
</evidence>
<accession>A0AAW9DKE3</accession>
<feature type="domain" description="N-acetyltransferase" evidence="3">
    <location>
        <begin position="11"/>
        <end position="172"/>
    </location>
</feature>
<dbReference type="PANTHER" id="PTHR43877">
    <property type="entry name" value="AMINOALKYLPHOSPHONATE N-ACETYLTRANSFERASE-RELATED-RELATED"/>
    <property type="match status" value="1"/>
</dbReference>
<dbReference type="InterPro" id="IPR016181">
    <property type="entry name" value="Acyl_CoA_acyltransferase"/>
</dbReference>
<evidence type="ECO:0000256" key="2">
    <source>
        <dbReference type="ARBA" id="ARBA00023315"/>
    </source>
</evidence>
<dbReference type="PROSITE" id="PS51186">
    <property type="entry name" value="GNAT"/>
    <property type="match status" value="1"/>
</dbReference>
<dbReference type="CDD" id="cd04301">
    <property type="entry name" value="NAT_SF"/>
    <property type="match status" value="1"/>
</dbReference>
<dbReference type="EMBL" id="JAWXYB010000001">
    <property type="protein sequence ID" value="MDX5929316.1"/>
    <property type="molecule type" value="Genomic_DNA"/>
</dbReference>
<keyword evidence="2" id="KW-0012">Acyltransferase</keyword>
<keyword evidence="5" id="KW-1185">Reference proteome</keyword>
<dbReference type="RefSeq" id="WP_288006366.1">
    <property type="nucleotide sequence ID" value="NZ_JAWXYB010000001.1"/>
</dbReference>
<dbReference type="PANTHER" id="PTHR43877:SF2">
    <property type="entry name" value="AMINOALKYLPHOSPHONATE N-ACETYLTRANSFERASE-RELATED"/>
    <property type="match status" value="1"/>
</dbReference>
<dbReference type="InterPro" id="IPR000182">
    <property type="entry name" value="GNAT_dom"/>
</dbReference>
<sequence length="172" mass="18977">MFEVDQKTELFEVRRLEVSDVEDYRTIRLAALAGAPDSFGSVYEVERDRPLAEFTARLATSTIFGAFAGGQIIGMAGFKQETGLKHQHKGVVWGVYVRRQARGQGIGAALVAAVVEYARDVVDQLTLTVVQGNDAALALYQKCEFQPYGMEPRALKTAVGYADEVLMWRQLG</sequence>